<protein>
    <submittedName>
        <fullName evidence="4">GlmU family protein</fullName>
    </submittedName>
</protein>
<evidence type="ECO:0000256" key="2">
    <source>
        <dbReference type="ARBA" id="ARBA00023315"/>
    </source>
</evidence>
<dbReference type="Pfam" id="PF13562">
    <property type="entry name" value="NTP_transf_4"/>
    <property type="match status" value="1"/>
</dbReference>
<dbReference type="Gene3D" id="2.160.10.10">
    <property type="entry name" value="Hexapeptide repeat proteins"/>
    <property type="match status" value="1"/>
</dbReference>
<evidence type="ECO:0000256" key="1">
    <source>
        <dbReference type="ARBA" id="ARBA00022679"/>
    </source>
</evidence>
<dbReference type="SUPFAM" id="SSF51161">
    <property type="entry name" value="Trimeric LpxA-like enzymes"/>
    <property type="match status" value="1"/>
</dbReference>
<organism evidence="4 5">
    <name type="scientific">Cerina litoralis</name>
    <dbReference type="NCBI Taxonomy" id="2874477"/>
    <lineage>
        <taxon>Bacteria</taxon>
        <taxon>Pseudomonadati</taxon>
        <taxon>Bacteroidota</taxon>
        <taxon>Flavobacteriia</taxon>
        <taxon>Flavobacteriales</taxon>
        <taxon>Flavobacteriaceae</taxon>
        <taxon>Cerina</taxon>
    </lineage>
</organism>
<gene>
    <name evidence="4" type="ORF">K8352_04295</name>
</gene>
<reference evidence="4" key="1">
    <citation type="submission" date="2023-02" db="EMBL/GenBank/DDBJ databases">
        <title>Genome of Flavobacteriaceae gen. nov. sp. strain F89.</title>
        <authorList>
            <person name="Wang Y."/>
        </authorList>
    </citation>
    <scope>NUCLEOTIDE SEQUENCE</scope>
    <source>
        <strain evidence="4">F89</strain>
    </source>
</reference>
<keyword evidence="2" id="KW-0012">Acyltransferase</keyword>
<dbReference type="NCBIfam" id="TIGR03991">
    <property type="entry name" value="alt_bact_glmU"/>
    <property type="match status" value="1"/>
</dbReference>
<accession>A0AAE3ET26</accession>
<feature type="compositionally biased region" description="Polar residues" evidence="3">
    <location>
        <begin position="407"/>
        <end position="423"/>
    </location>
</feature>
<keyword evidence="5" id="KW-1185">Reference proteome</keyword>
<evidence type="ECO:0000313" key="4">
    <source>
        <dbReference type="EMBL" id="MCG2459955.1"/>
    </source>
</evidence>
<proteinExistence type="predicted"/>
<feature type="region of interest" description="Disordered" evidence="3">
    <location>
        <begin position="399"/>
        <end position="423"/>
    </location>
</feature>
<dbReference type="EMBL" id="JAIRBC010000005">
    <property type="protein sequence ID" value="MCG2459955.1"/>
    <property type="molecule type" value="Genomic_DNA"/>
</dbReference>
<keyword evidence="1" id="KW-0808">Transferase</keyword>
<evidence type="ECO:0000256" key="3">
    <source>
        <dbReference type="SAM" id="MobiDB-lite"/>
    </source>
</evidence>
<dbReference type="GO" id="GO:0016746">
    <property type="term" value="F:acyltransferase activity"/>
    <property type="evidence" value="ECO:0007669"/>
    <property type="project" value="UniProtKB-KW"/>
</dbReference>
<dbReference type="AlphaFoldDB" id="A0AAE3ET26"/>
<sequence length="423" mass="46869">MNYILFDGPVRDSLLPFTYTRPVAEIRIGILTIREKWEMFLGSTTTTITEDYLSEKFPLVEMEENVLINSSFLPNAQLVALVQGLGPQEAIFYGEEVLAFHTFKSREKVDFSSYKAIAYSGEVLRIEHTWDIFSKNGEALQADFDMVTQGRKSAPISKTNTLINPENIFLEEGASVECSILNAATGPIYIGKDAQVLEGNMIRGAFALCEKGYVKMGAKIYGATTVGPYGKVCGEISNSVIFGNTSKGHDGYLGNSVLGEWCNLGADSSNSNLKNNYSLVKIWDYKTENFVPTQLQFCGIMMGDHSMCGINTMFNTGTVIGVNANIFGTGFPPKFIPSNSWGGSEGFTTYRLEKAFETFKTMMARRNAEFDDKEARIMTKVFELTKKWRKDYPSSSAIPKAPDTYRDGTSSNPTTIPIWTSAS</sequence>
<dbReference type="Proteomes" id="UP001200642">
    <property type="component" value="Unassembled WGS sequence"/>
</dbReference>
<dbReference type="InterPro" id="IPR011004">
    <property type="entry name" value="Trimer_LpxA-like_sf"/>
</dbReference>
<name>A0AAE3ET26_9FLAO</name>
<dbReference type="InterPro" id="IPR023917">
    <property type="entry name" value="Bifunctiontional_GlmU_bac-type"/>
</dbReference>
<comment type="caution">
    <text evidence="4">The sequence shown here is derived from an EMBL/GenBank/DDBJ whole genome shotgun (WGS) entry which is preliminary data.</text>
</comment>
<evidence type="ECO:0000313" key="5">
    <source>
        <dbReference type="Proteomes" id="UP001200642"/>
    </source>
</evidence>
<dbReference type="PANTHER" id="PTHR43584">
    <property type="entry name" value="NUCLEOTIDYL TRANSFERASE"/>
    <property type="match status" value="1"/>
</dbReference>
<dbReference type="RefSeq" id="WP_317901100.1">
    <property type="nucleotide sequence ID" value="NZ_JAIRBC010000005.1"/>
</dbReference>
<dbReference type="PANTHER" id="PTHR43584:SF9">
    <property type="entry name" value="TRANSFERASE HEXAPEPTIDE REPEAT CONTAINING PROTEIN"/>
    <property type="match status" value="1"/>
</dbReference>
<dbReference type="InterPro" id="IPR050065">
    <property type="entry name" value="GlmU-like"/>
</dbReference>
<dbReference type="GO" id="GO:0016779">
    <property type="term" value="F:nucleotidyltransferase activity"/>
    <property type="evidence" value="ECO:0007669"/>
    <property type="project" value="UniProtKB-ARBA"/>
</dbReference>